<evidence type="ECO:0000313" key="3">
    <source>
        <dbReference type="Proteomes" id="UP001501000"/>
    </source>
</evidence>
<evidence type="ECO:0000313" key="2">
    <source>
        <dbReference type="EMBL" id="GAA3904390.1"/>
    </source>
</evidence>
<dbReference type="EMBL" id="BAABAJ010000003">
    <property type="protein sequence ID" value="GAA3904390.1"/>
    <property type="molecule type" value="Genomic_DNA"/>
</dbReference>
<reference evidence="3" key="1">
    <citation type="journal article" date="2019" name="Int. J. Syst. Evol. Microbiol.">
        <title>The Global Catalogue of Microorganisms (GCM) 10K type strain sequencing project: providing services to taxonomists for standard genome sequencing and annotation.</title>
        <authorList>
            <consortium name="The Broad Institute Genomics Platform"/>
            <consortium name="The Broad Institute Genome Sequencing Center for Infectious Disease"/>
            <person name="Wu L."/>
            <person name="Ma J."/>
        </authorList>
    </citation>
    <scope>NUCLEOTIDE SEQUENCE [LARGE SCALE GENOMIC DNA]</scope>
    <source>
        <strain evidence="3">JCM 16956</strain>
    </source>
</reference>
<dbReference type="InterPro" id="IPR050620">
    <property type="entry name" value="Thioredoxin_H-type-like"/>
</dbReference>
<dbReference type="CDD" id="cd02947">
    <property type="entry name" value="TRX_family"/>
    <property type="match status" value="1"/>
</dbReference>
<protein>
    <submittedName>
        <fullName evidence="2">Thioredoxin</fullName>
    </submittedName>
</protein>
<dbReference type="PROSITE" id="PS51352">
    <property type="entry name" value="THIOREDOXIN_2"/>
    <property type="match status" value="1"/>
</dbReference>
<dbReference type="Gene3D" id="3.40.30.10">
    <property type="entry name" value="Glutaredoxin"/>
    <property type="match status" value="1"/>
</dbReference>
<sequence>MSGVQPITSTDEWERVLGSGIASVIMFSADWVGPGKIMRDVFEKLTEEFVDVDFYTVDVDKHEAIAKEAGIRAMPSFVTYKYGEKVDTVIGPNPLALKTLINQAVGH</sequence>
<feature type="domain" description="Thioredoxin" evidence="1">
    <location>
        <begin position="1"/>
        <end position="106"/>
    </location>
</feature>
<name>A0ABP7LN87_9ACTN</name>
<dbReference type="Proteomes" id="UP001501000">
    <property type="component" value="Unassembled WGS sequence"/>
</dbReference>
<dbReference type="InterPro" id="IPR013766">
    <property type="entry name" value="Thioredoxin_domain"/>
</dbReference>
<proteinExistence type="predicted"/>
<evidence type="ECO:0000259" key="1">
    <source>
        <dbReference type="PROSITE" id="PS51352"/>
    </source>
</evidence>
<dbReference type="PANTHER" id="PTHR10438:SF468">
    <property type="entry name" value="THIOREDOXIN-1-RELATED"/>
    <property type="match status" value="1"/>
</dbReference>
<dbReference type="Pfam" id="PF00085">
    <property type="entry name" value="Thioredoxin"/>
    <property type="match status" value="1"/>
</dbReference>
<comment type="caution">
    <text evidence="2">The sequence shown here is derived from an EMBL/GenBank/DDBJ whole genome shotgun (WGS) entry which is preliminary data.</text>
</comment>
<dbReference type="InterPro" id="IPR036249">
    <property type="entry name" value="Thioredoxin-like_sf"/>
</dbReference>
<accession>A0ABP7LN87</accession>
<dbReference type="RefSeq" id="WP_345279428.1">
    <property type="nucleotide sequence ID" value="NZ_BAABAJ010000003.1"/>
</dbReference>
<gene>
    <name evidence="2" type="primary">trxA_2</name>
    <name evidence="2" type="ORF">GCM10022244_13220</name>
</gene>
<dbReference type="PANTHER" id="PTHR10438">
    <property type="entry name" value="THIOREDOXIN"/>
    <property type="match status" value="1"/>
</dbReference>
<dbReference type="SUPFAM" id="SSF52833">
    <property type="entry name" value="Thioredoxin-like"/>
    <property type="match status" value="1"/>
</dbReference>
<organism evidence="2 3">
    <name type="scientific">Streptomyces gulbargensis</name>
    <dbReference type="NCBI Taxonomy" id="364901"/>
    <lineage>
        <taxon>Bacteria</taxon>
        <taxon>Bacillati</taxon>
        <taxon>Actinomycetota</taxon>
        <taxon>Actinomycetes</taxon>
        <taxon>Kitasatosporales</taxon>
        <taxon>Streptomycetaceae</taxon>
        <taxon>Streptomyces</taxon>
    </lineage>
</organism>
<keyword evidence="3" id="KW-1185">Reference proteome</keyword>